<keyword evidence="6" id="KW-0964">Secreted</keyword>
<evidence type="ECO:0000259" key="19">
    <source>
        <dbReference type="SMART" id="SM01217"/>
    </source>
</evidence>
<sequence length="788" mass="84930">MFGLGALLLIIQFSAGALGAGTGFRARRSDAERNEAWEAAVVKANAFVAQLNVTEKANMVTGKLGLDTPCIGNIIPIPRLNFKGLCLLDGPTAMNRADLVSVFPAGLTAAATWDKDLIYERGKALGEEFKAKGGHVMLGPVAGPLGRHQLGGRNWEGFSPDPYLTGLAMQATIHGIQDAGVQSCSKHFIGNEQETQRSNSFSPDSKETQAISANIDDRTMHELYLWPFADAVKAGTVSVMCSYNRMNQTYACENPEILNRLLKEELGFPGYVVSDWFATHSGAKSINAGLDLTMPGVKDIVGLLTQDSWFGGNIPTMIQDGSISDERLDDMIRRVMTPYYFLDQDKEDFPTVDQSLVFTLAASSGLSLPAGTPIIAARDVRADHAEVIRKMGAEATVLLKNVDSILPLRKPMNIGVFGNDAAEPTEGLTFPSFAFEIGTLTIGGGSGTGRHTYIVSPLEAIKARAREYGARVQHVLHNTVVARNDFTGIYPPPDVCLVFLNTFASEGYDRSVWEADWNSTQVVDNVASHCPNTIVVTHSAGINSMPWANNPNVKAILAAHLPGQESGNSIVDVLWGAVNPSGKLPYSIAANPADCDIPVVTAPRPSADSATAWQSDFTEGLLIDYRHLDARNITPLYEFGFGLSYTAFAVSGKLEIERLVANISAVPATFEKPYPPGGNPALWTPLLKISTTVKNTGSVAGATVPQLYLSMPKEATPVGTPPQVLRGFEKVFLEPGEETTVGFELMRRDVSFWDVGAQEWVVPPGTMGLRVGFSSRDQGVRRTVGLRV</sequence>
<evidence type="ECO:0000256" key="18">
    <source>
        <dbReference type="SAM" id="SignalP"/>
    </source>
</evidence>
<evidence type="ECO:0000256" key="10">
    <source>
        <dbReference type="ARBA" id="ARBA00023277"/>
    </source>
</evidence>
<dbReference type="Pfam" id="PF01915">
    <property type="entry name" value="Glyco_hydro_3_C"/>
    <property type="match status" value="1"/>
</dbReference>
<accession>A0A6G1HHH4</accession>
<dbReference type="InterPro" id="IPR017853">
    <property type="entry name" value="GH"/>
</dbReference>
<dbReference type="SUPFAM" id="SSF51445">
    <property type="entry name" value="(Trans)glycosidases"/>
    <property type="match status" value="1"/>
</dbReference>
<dbReference type="InterPro" id="IPR013783">
    <property type="entry name" value="Ig-like_fold"/>
</dbReference>
<comment type="catalytic activity">
    <reaction evidence="1">
        <text>Hydrolysis of terminal, non-reducing beta-D-glucosyl residues with release of beta-D-glucose.</text>
        <dbReference type="EC" id="3.2.1.21"/>
    </reaction>
</comment>
<dbReference type="InterPro" id="IPR036962">
    <property type="entry name" value="Glyco_hydro_3_N_sf"/>
</dbReference>
<dbReference type="Pfam" id="PF14310">
    <property type="entry name" value="Fn3-like"/>
    <property type="match status" value="1"/>
</dbReference>
<dbReference type="AlphaFoldDB" id="A0A6G1HHH4"/>
<evidence type="ECO:0000256" key="4">
    <source>
        <dbReference type="ARBA" id="ARBA00005336"/>
    </source>
</evidence>
<organism evidence="20 21">
    <name type="scientific">Aulographum hederae CBS 113979</name>
    <dbReference type="NCBI Taxonomy" id="1176131"/>
    <lineage>
        <taxon>Eukaryota</taxon>
        <taxon>Fungi</taxon>
        <taxon>Dikarya</taxon>
        <taxon>Ascomycota</taxon>
        <taxon>Pezizomycotina</taxon>
        <taxon>Dothideomycetes</taxon>
        <taxon>Pleosporomycetidae</taxon>
        <taxon>Aulographales</taxon>
        <taxon>Aulographaceae</taxon>
    </lineage>
</organism>
<gene>
    <name evidence="20" type="ORF">K402DRAFT_388136</name>
</gene>
<evidence type="ECO:0000256" key="17">
    <source>
        <dbReference type="ARBA" id="ARBA00041808"/>
    </source>
</evidence>
<feature type="domain" description="Fibronectin type III-like" evidence="19">
    <location>
        <begin position="703"/>
        <end position="775"/>
    </location>
</feature>
<comment type="function">
    <text evidence="13">Beta-glucosidases are one of a number of cellulolytic enzymes involved in the degradation of cellulosic biomass. Catalyzes the last step releasing glucose from the inhibitory cellobiose.</text>
</comment>
<evidence type="ECO:0000256" key="14">
    <source>
        <dbReference type="ARBA" id="ARBA00039579"/>
    </source>
</evidence>
<dbReference type="Gene3D" id="3.40.50.1700">
    <property type="entry name" value="Glycoside hydrolase family 3 C-terminal domain"/>
    <property type="match status" value="1"/>
</dbReference>
<evidence type="ECO:0000256" key="15">
    <source>
        <dbReference type="ARBA" id="ARBA00041276"/>
    </source>
</evidence>
<evidence type="ECO:0000256" key="11">
    <source>
        <dbReference type="ARBA" id="ARBA00023295"/>
    </source>
</evidence>
<dbReference type="InterPro" id="IPR036881">
    <property type="entry name" value="Glyco_hydro_3_C_sf"/>
</dbReference>
<evidence type="ECO:0000256" key="6">
    <source>
        <dbReference type="ARBA" id="ARBA00022525"/>
    </source>
</evidence>
<evidence type="ECO:0000313" key="20">
    <source>
        <dbReference type="EMBL" id="KAF1992482.1"/>
    </source>
</evidence>
<evidence type="ECO:0000256" key="5">
    <source>
        <dbReference type="ARBA" id="ARBA00012744"/>
    </source>
</evidence>
<dbReference type="FunFam" id="3.20.20.300:FF:000002">
    <property type="entry name" value="Probable beta-glucosidase"/>
    <property type="match status" value="1"/>
</dbReference>
<dbReference type="GO" id="GO:0005576">
    <property type="term" value="C:extracellular region"/>
    <property type="evidence" value="ECO:0007669"/>
    <property type="project" value="UniProtKB-SubCell"/>
</dbReference>
<evidence type="ECO:0000313" key="21">
    <source>
        <dbReference type="Proteomes" id="UP000800041"/>
    </source>
</evidence>
<keyword evidence="12" id="KW-0624">Polysaccharide degradation</keyword>
<keyword evidence="7 18" id="KW-0732">Signal</keyword>
<comment type="pathway">
    <text evidence="3">Glycan metabolism; cellulose degradation.</text>
</comment>
<keyword evidence="11" id="KW-0326">Glycosidase</keyword>
<dbReference type="SUPFAM" id="SSF52279">
    <property type="entry name" value="Beta-D-glucan exohydrolase, C-terminal domain"/>
    <property type="match status" value="1"/>
</dbReference>
<evidence type="ECO:0000256" key="13">
    <source>
        <dbReference type="ARBA" id="ARBA00024983"/>
    </source>
</evidence>
<evidence type="ECO:0000256" key="1">
    <source>
        <dbReference type="ARBA" id="ARBA00000448"/>
    </source>
</evidence>
<dbReference type="Pfam" id="PF00933">
    <property type="entry name" value="Glyco_hydro_3"/>
    <property type="match status" value="1"/>
</dbReference>
<keyword evidence="9" id="KW-0325">Glycoprotein</keyword>
<proteinExistence type="inferred from homology"/>
<comment type="similarity">
    <text evidence="4">Belongs to the glycosyl hydrolase 3 family.</text>
</comment>
<dbReference type="Proteomes" id="UP000800041">
    <property type="component" value="Unassembled WGS sequence"/>
</dbReference>
<evidence type="ECO:0000256" key="7">
    <source>
        <dbReference type="ARBA" id="ARBA00022729"/>
    </source>
</evidence>
<dbReference type="InterPro" id="IPR001764">
    <property type="entry name" value="Glyco_hydro_3_N"/>
</dbReference>
<evidence type="ECO:0000256" key="2">
    <source>
        <dbReference type="ARBA" id="ARBA00004613"/>
    </source>
</evidence>
<evidence type="ECO:0000256" key="8">
    <source>
        <dbReference type="ARBA" id="ARBA00022801"/>
    </source>
</evidence>
<dbReference type="PANTHER" id="PTHR42715">
    <property type="entry name" value="BETA-GLUCOSIDASE"/>
    <property type="match status" value="1"/>
</dbReference>
<dbReference type="InterPro" id="IPR026891">
    <property type="entry name" value="Fn3-like"/>
</dbReference>
<comment type="subcellular location">
    <subcellularLocation>
        <location evidence="2">Secreted</location>
    </subcellularLocation>
</comment>
<dbReference type="EC" id="3.2.1.21" evidence="5"/>
<protein>
    <recommendedName>
        <fullName evidence="14">Probable beta-glucosidase G</fullName>
        <ecNumber evidence="5">3.2.1.21</ecNumber>
    </recommendedName>
    <alternativeName>
        <fullName evidence="15">Beta-D-glucoside glucohydrolase G</fullName>
    </alternativeName>
    <alternativeName>
        <fullName evidence="16">Cellobiase G</fullName>
    </alternativeName>
    <alternativeName>
        <fullName evidence="17">Gentiobiase G</fullName>
    </alternativeName>
</protein>
<evidence type="ECO:0000256" key="12">
    <source>
        <dbReference type="ARBA" id="ARBA00023326"/>
    </source>
</evidence>
<dbReference type="InterPro" id="IPR050288">
    <property type="entry name" value="Cellulose_deg_GH3"/>
</dbReference>
<dbReference type="SMART" id="SM01217">
    <property type="entry name" value="Fn3_like"/>
    <property type="match status" value="1"/>
</dbReference>
<dbReference type="InterPro" id="IPR002772">
    <property type="entry name" value="Glyco_hydro_3_C"/>
</dbReference>
<dbReference type="Gene3D" id="2.60.40.10">
    <property type="entry name" value="Immunoglobulins"/>
    <property type="match status" value="1"/>
</dbReference>
<dbReference type="OrthoDB" id="416222at2759"/>
<keyword evidence="21" id="KW-1185">Reference proteome</keyword>
<feature type="signal peptide" evidence="18">
    <location>
        <begin position="1"/>
        <end position="19"/>
    </location>
</feature>
<evidence type="ECO:0000256" key="16">
    <source>
        <dbReference type="ARBA" id="ARBA00041601"/>
    </source>
</evidence>
<keyword evidence="8 20" id="KW-0378">Hydrolase</keyword>
<dbReference type="EMBL" id="ML977137">
    <property type="protein sequence ID" value="KAF1992482.1"/>
    <property type="molecule type" value="Genomic_DNA"/>
</dbReference>
<dbReference type="GO" id="GO:0009251">
    <property type="term" value="P:glucan catabolic process"/>
    <property type="evidence" value="ECO:0007669"/>
    <property type="project" value="TreeGrafter"/>
</dbReference>
<reference evidence="20" key="1">
    <citation type="journal article" date="2020" name="Stud. Mycol.">
        <title>101 Dothideomycetes genomes: a test case for predicting lifestyles and emergence of pathogens.</title>
        <authorList>
            <person name="Haridas S."/>
            <person name="Albert R."/>
            <person name="Binder M."/>
            <person name="Bloem J."/>
            <person name="Labutti K."/>
            <person name="Salamov A."/>
            <person name="Andreopoulos B."/>
            <person name="Baker S."/>
            <person name="Barry K."/>
            <person name="Bills G."/>
            <person name="Bluhm B."/>
            <person name="Cannon C."/>
            <person name="Castanera R."/>
            <person name="Culley D."/>
            <person name="Daum C."/>
            <person name="Ezra D."/>
            <person name="Gonzalez J."/>
            <person name="Henrissat B."/>
            <person name="Kuo A."/>
            <person name="Liang C."/>
            <person name="Lipzen A."/>
            <person name="Lutzoni F."/>
            <person name="Magnuson J."/>
            <person name="Mondo S."/>
            <person name="Nolan M."/>
            <person name="Ohm R."/>
            <person name="Pangilinan J."/>
            <person name="Park H.-J."/>
            <person name="Ramirez L."/>
            <person name="Alfaro M."/>
            <person name="Sun H."/>
            <person name="Tritt A."/>
            <person name="Yoshinaga Y."/>
            <person name="Zwiers L.-H."/>
            <person name="Turgeon B."/>
            <person name="Goodwin S."/>
            <person name="Spatafora J."/>
            <person name="Crous P."/>
            <person name="Grigoriev I."/>
        </authorList>
    </citation>
    <scope>NUCLEOTIDE SEQUENCE</scope>
    <source>
        <strain evidence="20">CBS 113979</strain>
    </source>
</reference>
<evidence type="ECO:0000256" key="9">
    <source>
        <dbReference type="ARBA" id="ARBA00023180"/>
    </source>
</evidence>
<name>A0A6G1HHH4_9PEZI</name>
<dbReference type="GO" id="GO:0008422">
    <property type="term" value="F:beta-glucosidase activity"/>
    <property type="evidence" value="ECO:0007669"/>
    <property type="project" value="UniProtKB-EC"/>
</dbReference>
<keyword evidence="10" id="KW-0119">Carbohydrate metabolism</keyword>
<dbReference type="PANTHER" id="PTHR42715:SF12">
    <property type="entry name" value="BETA-GLUCOSIDASE G-RELATED"/>
    <property type="match status" value="1"/>
</dbReference>
<evidence type="ECO:0000256" key="3">
    <source>
        <dbReference type="ARBA" id="ARBA00004987"/>
    </source>
</evidence>
<dbReference type="PRINTS" id="PR00133">
    <property type="entry name" value="GLHYDRLASE3"/>
</dbReference>
<feature type="chain" id="PRO_5026134142" description="Probable beta-glucosidase G" evidence="18">
    <location>
        <begin position="20"/>
        <end position="788"/>
    </location>
</feature>
<dbReference type="Gene3D" id="3.20.20.300">
    <property type="entry name" value="Glycoside hydrolase, family 3, N-terminal domain"/>
    <property type="match status" value="1"/>
</dbReference>